<comment type="caution">
    <text evidence="3">The sequence shown here is derived from an EMBL/GenBank/DDBJ whole genome shotgun (WGS) entry which is preliminary data.</text>
</comment>
<dbReference type="AlphaFoldDB" id="A0A8S1VGV6"/>
<proteinExistence type="predicted"/>
<dbReference type="EMBL" id="CAJJDP010000065">
    <property type="protein sequence ID" value="CAD8175733.1"/>
    <property type="molecule type" value="Genomic_DNA"/>
</dbReference>
<feature type="region of interest" description="Disordered" evidence="2">
    <location>
        <begin position="402"/>
        <end position="453"/>
    </location>
</feature>
<feature type="coiled-coil region" evidence="1">
    <location>
        <begin position="161"/>
        <end position="194"/>
    </location>
</feature>
<evidence type="ECO:0000256" key="2">
    <source>
        <dbReference type="SAM" id="MobiDB-lite"/>
    </source>
</evidence>
<dbReference type="OMA" id="GNDEINH"/>
<dbReference type="OrthoDB" id="311528at2759"/>
<feature type="compositionally biased region" description="Low complexity" evidence="2">
    <location>
        <begin position="197"/>
        <end position="206"/>
    </location>
</feature>
<gene>
    <name evidence="3" type="ORF">POCTA_138.1.T0660018</name>
</gene>
<feature type="compositionally biased region" description="Polar residues" evidence="2">
    <location>
        <begin position="215"/>
        <end position="226"/>
    </location>
</feature>
<accession>A0A8S1VGV6</accession>
<protein>
    <submittedName>
        <fullName evidence="3">Uncharacterized protein</fullName>
    </submittedName>
</protein>
<keyword evidence="1" id="KW-0175">Coiled coil</keyword>
<reference evidence="3" key="1">
    <citation type="submission" date="2021-01" db="EMBL/GenBank/DDBJ databases">
        <authorList>
            <consortium name="Genoscope - CEA"/>
            <person name="William W."/>
        </authorList>
    </citation>
    <scope>NUCLEOTIDE SEQUENCE</scope>
</reference>
<sequence length="536" mass="62820">MADNDDYEIQYYKYLEKIGMTLPNPRVRETPQKQGGSGISQRLLFQNSSLKKELNYQRINSIIVLNNQLEINLTNKQSQPKLLNITSNSEGKSPIFDIQTSLIQSNEQKNGKGLSQIDEFADEYQQEASNKTNCYESKQELNNNNINLDFSSLQLKPLTTNKLHEEAQQRAEQQNQLLQESKDFENQMQLQNNQDLNEQQIQQDEQSCQHEKSPKQSNQEPQKQDSPIIVNTEQINDLESQNIQVQSQIIIQNEQIEKITACDLEVDKIQNLEPQSQVENQQNNETQSQEVIMQEEIEQENHCQPQTSAPQNNIMISQQEPSEIQLEKENDEIDRPQIQVSDNNIITNEEMEIEKIQVPQQEEQIVILENNNQEFYPTENKQNADQENCTNNINQQQTVEQRIIEKKKKKQKKSRIINKKKKKEKKNKQEQNEQTLNNEKVQSQDIKQGESQEIKQCQSQQIKQGEEKQISQIEEKPNNEPQIIEQEQKNPICNLLQSLIQGFYGQNIKINWHKYTFLRRKIQKKRSILLKSKLLI</sequence>
<evidence type="ECO:0000313" key="4">
    <source>
        <dbReference type="Proteomes" id="UP000683925"/>
    </source>
</evidence>
<feature type="compositionally biased region" description="Basic residues" evidence="2">
    <location>
        <begin position="405"/>
        <end position="426"/>
    </location>
</feature>
<evidence type="ECO:0000256" key="1">
    <source>
        <dbReference type="SAM" id="Coils"/>
    </source>
</evidence>
<dbReference type="Proteomes" id="UP000683925">
    <property type="component" value="Unassembled WGS sequence"/>
</dbReference>
<evidence type="ECO:0000313" key="3">
    <source>
        <dbReference type="EMBL" id="CAD8175733.1"/>
    </source>
</evidence>
<feature type="region of interest" description="Disordered" evidence="2">
    <location>
        <begin position="197"/>
        <end position="226"/>
    </location>
</feature>
<keyword evidence="4" id="KW-1185">Reference proteome</keyword>
<organism evidence="3 4">
    <name type="scientific">Paramecium octaurelia</name>
    <dbReference type="NCBI Taxonomy" id="43137"/>
    <lineage>
        <taxon>Eukaryota</taxon>
        <taxon>Sar</taxon>
        <taxon>Alveolata</taxon>
        <taxon>Ciliophora</taxon>
        <taxon>Intramacronucleata</taxon>
        <taxon>Oligohymenophorea</taxon>
        <taxon>Peniculida</taxon>
        <taxon>Parameciidae</taxon>
        <taxon>Paramecium</taxon>
    </lineage>
</organism>
<name>A0A8S1VGV6_PAROT</name>